<evidence type="ECO:0000313" key="3">
    <source>
        <dbReference type="Proteomes" id="UP000004923"/>
    </source>
</evidence>
<evidence type="ECO:0000256" key="1">
    <source>
        <dbReference type="SAM" id="Phobius"/>
    </source>
</evidence>
<dbReference type="AlphaFoldDB" id="E8LBU9"/>
<dbReference type="EMBL" id="AEVN01000010">
    <property type="protein sequence ID" value="EFY05689.1"/>
    <property type="molecule type" value="Genomic_DNA"/>
</dbReference>
<gene>
    <name evidence="2" type="ORF">HMPREF9443_00312</name>
</gene>
<keyword evidence="1" id="KW-1133">Transmembrane helix</keyword>
<comment type="caution">
    <text evidence="2">The sequence shown here is derived from an EMBL/GenBank/DDBJ whole genome shotgun (WGS) entry which is preliminary data.</text>
</comment>
<keyword evidence="1" id="KW-0812">Transmembrane</keyword>
<dbReference type="Proteomes" id="UP000004923">
    <property type="component" value="Unassembled WGS sequence"/>
</dbReference>
<sequence length="43" mass="4697">MPITASAAMRGFFFISAVIIALAAGITLQTYFLYSLICVIIKR</sequence>
<reference evidence="2 3" key="1">
    <citation type="submission" date="2011-01" db="EMBL/GenBank/DDBJ databases">
        <authorList>
            <person name="Weinstock G."/>
            <person name="Sodergren E."/>
            <person name="Clifton S."/>
            <person name="Fulton L."/>
            <person name="Fulton B."/>
            <person name="Courtney L."/>
            <person name="Fronick C."/>
            <person name="Harrison M."/>
            <person name="Strong C."/>
            <person name="Farmer C."/>
            <person name="Delahaunty K."/>
            <person name="Markovic C."/>
            <person name="Hall O."/>
            <person name="Minx P."/>
            <person name="Tomlinson C."/>
            <person name="Mitreva M."/>
            <person name="Hou S."/>
            <person name="Chen J."/>
            <person name="Wollam A."/>
            <person name="Pepin K.H."/>
            <person name="Johnson M."/>
            <person name="Bhonagiri V."/>
            <person name="Zhang X."/>
            <person name="Suruliraj S."/>
            <person name="Warren W."/>
            <person name="Chinwalla A."/>
            <person name="Mardis E.R."/>
            <person name="Wilson R.K."/>
        </authorList>
    </citation>
    <scope>NUCLEOTIDE SEQUENCE [LARGE SCALE GENOMIC DNA]</scope>
    <source>
        <strain evidence="2 3">YIT 12067</strain>
    </source>
</reference>
<accession>E8LBU9</accession>
<protein>
    <submittedName>
        <fullName evidence="2">Uncharacterized protein</fullName>
    </submittedName>
</protein>
<feature type="transmembrane region" description="Helical" evidence="1">
    <location>
        <begin position="12"/>
        <end position="41"/>
    </location>
</feature>
<proteinExistence type="predicted"/>
<name>E8LBU9_9FIRM</name>
<keyword evidence="1" id="KW-0472">Membrane</keyword>
<dbReference type="HOGENOM" id="CLU_3237396_0_0_9"/>
<evidence type="ECO:0000313" key="2">
    <source>
        <dbReference type="EMBL" id="EFY05689.1"/>
    </source>
</evidence>
<organism evidence="2 3">
    <name type="scientific">Phascolarctobacterium succinatutens YIT 12067</name>
    <dbReference type="NCBI Taxonomy" id="626939"/>
    <lineage>
        <taxon>Bacteria</taxon>
        <taxon>Bacillati</taxon>
        <taxon>Bacillota</taxon>
        <taxon>Negativicutes</taxon>
        <taxon>Acidaminococcales</taxon>
        <taxon>Acidaminococcaceae</taxon>
        <taxon>Phascolarctobacterium</taxon>
    </lineage>
</organism>
<keyword evidence="3" id="KW-1185">Reference proteome</keyword>